<name>A0A0A5GMK3_9BACI</name>
<dbReference type="Pfam" id="PF12679">
    <property type="entry name" value="ABC2_membrane_2"/>
    <property type="match status" value="1"/>
</dbReference>
<dbReference type="RefSeq" id="WP_026800383.1">
    <property type="nucleotide sequence ID" value="NZ_AULI01000008.1"/>
</dbReference>
<evidence type="ECO:0000313" key="3">
    <source>
        <dbReference type="Proteomes" id="UP000030528"/>
    </source>
</evidence>
<dbReference type="GO" id="GO:0140359">
    <property type="term" value="F:ABC-type transporter activity"/>
    <property type="evidence" value="ECO:0007669"/>
    <property type="project" value="InterPro"/>
</dbReference>
<reference evidence="2 3" key="1">
    <citation type="submission" date="2013-08" db="EMBL/GenBank/DDBJ databases">
        <authorList>
            <person name="Huang J."/>
            <person name="Wang G."/>
        </authorList>
    </citation>
    <scope>NUCLEOTIDE SEQUENCE [LARGE SCALE GENOMIC DNA]</scope>
    <source>
        <strain evidence="2 3">JSM 076056</strain>
    </source>
</reference>
<evidence type="ECO:0000256" key="1">
    <source>
        <dbReference type="SAM" id="Phobius"/>
    </source>
</evidence>
<dbReference type="AlphaFoldDB" id="A0A0A5GMK3"/>
<feature type="transmembrane region" description="Helical" evidence="1">
    <location>
        <begin position="21"/>
        <end position="38"/>
    </location>
</feature>
<feature type="transmembrane region" description="Helical" evidence="1">
    <location>
        <begin position="153"/>
        <end position="179"/>
    </location>
</feature>
<protein>
    <submittedName>
        <fullName evidence="2">ABC transporter permease</fullName>
    </submittedName>
</protein>
<dbReference type="EMBL" id="AVPE01000006">
    <property type="protein sequence ID" value="KGX92453.1"/>
    <property type="molecule type" value="Genomic_DNA"/>
</dbReference>
<evidence type="ECO:0000313" key="2">
    <source>
        <dbReference type="EMBL" id="KGX92453.1"/>
    </source>
</evidence>
<feature type="transmembrane region" description="Helical" evidence="1">
    <location>
        <begin position="288"/>
        <end position="310"/>
    </location>
</feature>
<keyword evidence="1" id="KW-0812">Transmembrane</keyword>
<dbReference type="STRING" id="1385510.GCA_000425205_01999"/>
<dbReference type="GO" id="GO:0005886">
    <property type="term" value="C:plasma membrane"/>
    <property type="evidence" value="ECO:0007669"/>
    <property type="project" value="UniProtKB-SubCell"/>
</dbReference>
<dbReference type="PANTHER" id="PTHR37305">
    <property type="entry name" value="INTEGRAL MEMBRANE PROTEIN-RELATED"/>
    <property type="match status" value="1"/>
</dbReference>
<feature type="transmembrane region" description="Helical" evidence="1">
    <location>
        <begin position="113"/>
        <end position="132"/>
    </location>
</feature>
<feature type="transmembrane region" description="Helical" evidence="1">
    <location>
        <begin position="234"/>
        <end position="254"/>
    </location>
</feature>
<dbReference type="PANTHER" id="PTHR37305:SF1">
    <property type="entry name" value="MEMBRANE PROTEIN"/>
    <property type="match status" value="1"/>
</dbReference>
<dbReference type="Proteomes" id="UP000030528">
    <property type="component" value="Unassembled WGS sequence"/>
</dbReference>
<gene>
    <name evidence="2" type="ORF">N781_17180</name>
</gene>
<keyword evidence="1" id="KW-0472">Membrane</keyword>
<sequence>MKQLPSLVWNEFLKLMRQPGSIVMIGLIALILLGGAILDRNFNDSKNVGGENWEAELQEQNENIQEKLDNGEFSMFGPDKIEENNFRIENDLAIPEGGNAWTFTRENAEATSIVLMFTVIIAASIVSNEFKWGTIKMLLIRPISRSTILLSKFLTVLLYGLVTLLAFFLFNFLIGAIFYGVDQLGSLHVYQTADGYETISNAKVTFVSYLTLLGNLMVFGTLAFMISTIFRSNAMAIALSIFLFLTGGTLGALVSRFDWGKYVIFTNTNLKGYFDYFFAQPYYDDQTLMFSLITLAIYSIIFYASGWLFFTKRDVAS</sequence>
<feature type="transmembrane region" description="Helical" evidence="1">
    <location>
        <begin position="206"/>
        <end position="227"/>
    </location>
</feature>
<keyword evidence="1" id="KW-1133">Transmembrane helix</keyword>
<dbReference type="eggNOG" id="COG1277">
    <property type="taxonomic scope" value="Bacteria"/>
</dbReference>
<comment type="caution">
    <text evidence="2">The sequence shown here is derived from an EMBL/GenBank/DDBJ whole genome shotgun (WGS) entry which is preliminary data.</text>
</comment>
<proteinExistence type="predicted"/>
<dbReference type="OrthoDB" id="8613028at2"/>
<accession>A0A0A5GMK3</accession>
<keyword evidence="3" id="KW-1185">Reference proteome</keyword>
<organism evidence="2 3">
    <name type="scientific">Pontibacillus halophilus JSM 076056 = DSM 19796</name>
    <dbReference type="NCBI Taxonomy" id="1385510"/>
    <lineage>
        <taxon>Bacteria</taxon>
        <taxon>Bacillati</taxon>
        <taxon>Bacillota</taxon>
        <taxon>Bacilli</taxon>
        <taxon>Bacillales</taxon>
        <taxon>Bacillaceae</taxon>
        <taxon>Pontibacillus</taxon>
    </lineage>
</organism>